<gene>
    <name evidence="1" type="ORF">S01H1_39514</name>
</gene>
<reference evidence="1" key="1">
    <citation type="journal article" date="2014" name="Front. Microbiol.">
        <title>High frequency of phylogenetically diverse reductive dehalogenase-homologous genes in deep subseafloor sedimentary metagenomes.</title>
        <authorList>
            <person name="Kawai M."/>
            <person name="Futagami T."/>
            <person name="Toyoda A."/>
            <person name="Takaki Y."/>
            <person name="Nishi S."/>
            <person name="Hori S."/>
            <person name="Arai W."/>
            <person name="Tsubouchi T."/>
            <person name="Morono Y."/>
            <person name="Uchiyama I."/>
            <person name="Ito T."/>
            <person name="Fujiyama A."/>
            <person name="Inagaki F."/>
            <person name="Takami H."/>
        </authorList>
    </citation>
    <scope>NUCLEOTIDE SEQUENCE</scope>
    <source>
        <strain evidence="1">Expedition CK06-06</strain>
    </source>
</reference>
<sequence length="199" mass="22194">MWAENGFAYLSYWDDGLIVLDVGDGIEGGTPREPKFVSQYQYRTNQPEEYGNTHTAYRYGDYVFTGDEIFGCGDCVNGPRGYIHVVDVSDIENPKQVARYEVPEAGAHNIWVEDGLLYIAYYQGGLRVVDVSGELRGDLYKQGREVAWFQSAGKEGEAVVPNAPLAWGPQPHKGNVFVSDMNSGLWVIQVEPPERPLVP</sequence>
<name>X0WK78_9ZZZZ</name>
<organism evidence="1">
    <name type="scientific">marine sediment metagenome</name>
    <dbReference type="NCBI Taxonomy" id="412755"/>
    <lineage>
        <taxon>unclassified sequences</taxon>
        <taxon>metagenomes</taxon>
        <taxon>ecological metagenomes</taxon>
    </lineage>
</organism>
<protein>
    <submittedName>
        <fullName evidence="1">Uncharacterized protein</fullName>
    </submittedName>
</protein>
<dbReference type="Gene3D" id="2.130.10.10">
    <property type="entry name" value="YVTN repeat-like/Quinoprotein amine dehydrogenase"/>
    <property type="match status" value="1"/>
</dbReference>
<comment type="caution">
    <text evidence="1">The sequence shown here is derived from an EMBL/GenBank/DDBJ whole genome shotgun (WGS) entry which is preliminary data.</text>
</comment>
<accession>X0WK78</accession>
<dbReference type="SUPFAM" id="SSF50998">
    <property type="entry name" value="Quinoprotein alcohol dehydrogenase-like"/>
    <property type="match status" value="1"/>
</dbReference>
<dbReference type="EMBL" id="BARS01024943">
    <property type="protein sequence ID" value="GAG13086.1"/>
    <property type="molecule type" value="Genomic_DNA"/>
</dbReference>
<dbReference type="InterPro" id="IPR013211">
    <property type="entry name" value="LVIVD"/>
</dbReference>
<dbReference type="InterPro" id="IPR011047">
    <property type="entry name" value="Quinoprotein_ADH-like_sf"/>
</dbReference>
<evidence type="ECO:0000313" key="1">
    <source>
        <dbReference type="EMBL" id="GAG13086.1"/>
    </source>
</evidence>
<dbReference type="Pfam" id="PF08309">
    <property type="entry name" value="LVIVD"/>
    <property type="match status" value="2"/>
</dbReference>
<dbReference type="InterPro" id="IPR015943">
    <property type="entry name" value="WD40/YVTN_repeat-like_dom_sf"/>
</dbReference>
<dbReference type="AlphaFoldDB" id="X0WK78"/>
<proteinExistence type="predicted"/>